<dbReference type="PANTHER" id="PTHR11986">
    <property type="entry name" value="AMINOTRANSFERASE CLASS III"/>
    <property type="match status" value="1"/>
</dbReference>
<dbReference type="Proteomes" id="UP000189735">
    <property type="component" value="Unassembled WGS sequence"/>
</dbReference>
<dbReference type="Pfam" id="PF00202">
    <property type="entry name" value="Aminotran_3"/>
    <property type="match status" value="1"/>
</dbReference>
<dbReference type="RefSeq" id="WP_078715328.1">
    <property type="nucleotide sequence ID" value="NZ_FUYG01000010.1"/>
</dbReference>
<dbReference type="InterPro" id="IPR015424">
    <property type="entry name" value="PyrdxlP-dep_Trfase"/>
</dbReference>
<evidence type="ECO:0000256" key="3">
    <source>
        <dbReference type="ARBA" id="ARBA00022605"/>
    </source>
</evidence>
<dbReference type="InterPro" id="IPR015421">
    <property type="entry name" value="PyrdxlP-dep_Trfase_major"/>
</dbReference>
<dbReference type="NCBIfam" id="TIGR00707">
    <property type="entry name" value="argD"/>
    <property type="match status" value="1"/>
</dbReference>
<name>A0A1T4YJ81_9MICO</name>
<comment type="similarity">
    <text evidence="7">Belongs to the class-III pyridoxal-phosphate-dependent aminotransferase family.</text>
</comment>
<evidence type="ECO:0000256" key="7">
    <source>
        <dbReference type="RuleBase" id="RU003560"/>
    </source>
</evidence>
<dbReference type="CDD" id="cd00610">
    <property type="entry name" value="OAT_like"/>
    <property type="match status" value="1"/>
</dbReference>
<evidence type="ECO:0000256" key="5">
    <source>
        <dbReference type="ARBA" id="ARBA00022898"/>
    </source>
</evidence>
<gene>
    <name evidence="8" type="ORF">SAMN06295879_3373</name>
</gene>
<keyword evidence="3" id="KW-0028">Amino-acid biosynthesis</keyword>
<evidence type="ECO:0000256" key="6">
    <source>
        <dbReference type="ARBA" id="ARBA00029440"/>
    </source>
</evidence>
<dbReference type="NCBIfam" id="NF002874">
    <property type="entry name" value="PRK03244.1"/>
    <property type="match status" value="1"/>
</dbReference>
<dbReference type="GO" id="GO:0008483">
    <property type="term" value="F:transaminase activity"/>
    <property type="evidence" value="ECO:0007669"/>
    <property type="project" value="UniProtKB-KW"/>
</dbReference>
<evidence type="ECO:0000313" key="8">
    <source>
        <dbReference type="EMBL" id="SKB01874.1"/>
    </source>
</evidence>
<evidence type="ECO:0000313" key="9">
    <source>
        <dbReference type="Proteomes" id="UP000189735"/>
    </source>
</evidence>
<keyword evidence="4 8" id="KW-0808">Transferase</keyword>
<accession>A0A1T4YJ81</accession>
<keyword evidence="5 7" id="KW-0663">Pyridoxal phosphate</keyword>
<dbReference type="InterPro" id="IPR049704">
    <property type="entry name" value="Aminotrans_3_PPA_site"/>
</dbReference>
<dbReference type="FunFam" id="3.40.640.10:FF:000004">
    <property type="entry name" value="Acetylornithine aminotransferase"/>
    <property type="match status" value="1"/>
</dbReference>
<evidence type="ECO:0000256" key="4">
    <source>
        <dbReference type="ARBA" id="ARBA00022679"/>
    </source>
</evidence>
<protein>
    <submittedName>
        <fullName evidence="8">Acetylornithine aminotransferase apoenzyme</fullName>
    </submittedName>
</protein>
<dbReference type="PROSITE" id="PS00600">
    <property type="entry name" value="AA_TRANSFER_CLASS_3"/>
    <property type="match status" value="1"/>
</dbReference>
<dbReference type="SUPFAM" id="SSF53383">
    <property type="entry name" value="PLP-dependent transferases"/>
    <property type="match status" value="1"/>
</dbReference>
<proteinExistence type="inferred from homology"/>
<comment type="pathway">
    <text evidence="6">Amino-acid biosynthesis.</text>
</comment>
<dbReference type="InterPro" id="IPR050103">
    <property type="entry name" value="Class-III_PLP-dep_AT"/>
</dbReference>
<dbReference type="GO" id="GO:0006526">
    <property type="term" value="P:L-arginine biosynthetic process"/>
    <property type="evidence" value="ECO:0007669"/>
    <property type="project" value="UniProtKB-ARBA"/>
</dbReference>
<dbReference type="GO" id="GO:0042802">
    <property type="term" value="F:identical protein binding"/>
    <property type="evidence" value="ECO:0007669"/>
    <property type="project" value="TreeGrafter"/>
</dbReference>
<dbReference type="GO" id="GO:0030170">
    <property type="term" value="F:pyridoxal phosphate binding"/>
    <property type="evidence" value="ECO:0007669"/>
    <property type="project" value="InterPro"/>
</dbReference>
<sequence length="398" mass="42183">MSTETVWSERFGDSLMKSMGSPFALLTRGEGCYVWDESGKHYLDFLAGIAVNSLGHAHPVFVDAVSRQAATLAHVSNYFTTAPQLELAERLKRITGAGSEGRVYFGNSGAEANEAAFKLARLNKTGSNRHRVLAVHDSFHGRTMGALAMTGKPSLRDAFEPMPSGVEHIDSTIEALEKSIDSSVSALILEPIKGEAGVVELPEGYLVRARELTEQHGVLLILDEIQTGAGRTGSWFAYEQFGIRPDAVTMAKGMGGGFPIGALVTFGWASELFQKGMHGSTFGGNPLATATANAVLAEIESAGLIQNAAVRGEEIARIIRDIDSPHVSEVRGRGLLIGVGLANPIAAAVSSAALDAGLIVNAANDSSIRIAPPLIVGDEEVRLFAERFRAALDAVPFD</sequence>
<dbReference type="InterPro" id="IPR005814">
    <property type="entry name" value="Aminotrans_3"/>
</dbReference>
<dbReference type="Gene3D" id="3.40.640.10">
    <property type="entry name" value="Type I PLP-dependent aspartate aminotransferase-like (Major domain)"/>
    <property type="match status" value="1"/>
</dbReference>
<dbReference type="EMBL" id="FUYG01000010">
    <property type="protein sequence ID" value="SKB01874.1"/>
    <property type="molecule type" value="Genomic_DNA"/>
</dbReference>
<reference evidence="9" key="1">
    <citation type="submission" date="2017-02" db="EMBL/GenBank/DDBJ databases">
        <authorList>
            <person name="Varghese N."/>
            <person name="Submissions S."/>
        </authorList>
    </citation>
    <scope>NUCLEOTIDE SEQUENCE [LARGE SCALE GENOMIC DNA]</scope>
    <source>
        <strain evidence="9">VKM Ac-2052</strain>
    </source>
</reference>
<comment type="cofactor">
    <cofactor evidence="1">
        <name>pyridoxal 5'-phosphate</name>
        <dbReference type="ChEBI" id="CHEBI:597326"/>
    </cofactor>
</comment>
<evidence type="ECO:0000256" key="1">
    <source>
        <dbReference type="ARBA" id="ARBA00001933"/>
    </source>
</evidence>
<dbReference type="PANTHER" id="PTHR11986:SF79">
    <property type="entry name" value="ACETYLORNITHINE AMINOTRANSFERASE, MITOCHONDRIAL"/>
    <property type="match status" value="1"/>
</dbReference>
<dbReference type="Gene3D" id="3.90.1150.10">
    <property type="entry name" value="Aspartate Aminotransferase, domain 1"/>
    <property type="match status" value="1"/>
</dbReference>
<dbReference type="NCBIfam" id="NF002325">
    <property type="entry name" value="PRK01278.1"/>
    <property type="match status" value="1"/>
</dbReference>
<organism evidence="8 9">
    <name type="scientific">Agreia bicolorata</name>
    <dbReference type="NCBI Taxonomy" id="110935"/>
    <lineage>
        <taxon>Bacteria</taxon>
        <taxon>Bacillati</taxon>
        <taxon>Actinomycetota</taxon>
        <taxon>Actinomycetes</taxon>
        <taxon>Micrococcales</taxon>
        <taxon>Microbacteriaceae</taxon>
        <taxon>Agreia</taxon>
    </lineage>
</organism>
<evidence type="ECO:0000256" key="2">
    <source>
        <dbReference type="ARBA" id="ARBA00022576"/>
    </source>
</evidence>
<dbReference type="InterPro" id="IPR015422">
    <property type="entry name" value="PyrdxlP-dep_Trfase_small"/>
</dbReference>
<keyword evidence="2 8" id="KW-0032">Aminotransferase</keyword>
<dbReference type="PIRSF" id="PIRSF000521">
    <property type="entry name" value="Transaminase_4ab_Lys_Orn"/>
    <property type="match status" value="1"/>
</dbReference>
<dbReference type="AlphaFoldDB" id="A0A1T4YJ81"/>
<dbReference type="InterPro" id="IPR004636">
    <property type="entry name" value="AcOrn/SuccOrn_fam"/>
</dbReference>